<evidence type="ECO:0000313" key="2">
    <source>
        <dbReference type="Proteomes" id="UP001597534"/>
    </source>
</evidence>
<proteinExistence type="predicted"/>
<dbReference type="Proteomes" id="UP001597534">
    <property type="component" value="Unassembled WGS sequence"/>
</dbReference>
<name>A0ABW5YHY9_9FLAO</name>
<dbReference type="EMBL" id="JBHUPC010000006">
    <property type="protein sequence ID" value="MFD2890611.1"/>
    <property type="molecule type" value="Genomic_DNA"/>
</dbReference>
<organism evidence="1 2">
    <name type="scientific">Flavobacterium chuncheonense</name>
    <dbReference type="NCBI Taxonomy" id="2026653"/>
    <lineage>
        <taxon>Bacteria</taxon>
        <taxon>Pseudomonadati</taxon>
        <taxon>Bacteroidota</taxon>
        <taxon>Flavobacteriia</taxon>
        <taxon>Flavobacteriales</taxon>
        <taxon>Flavobacteriaceae</taxon>
        <taxon>Flavobacterium</taxon>
    </lineage>
</organism>
<evidence type="ECO:0000313" key="1">
    <source>
        <dbReference type="EMBL" id="MFD2890611.1"/>
    </source>
</evidence>
<keyword evidence="2" id="KW-1185">Reference proteome</keyword>
<sequence>MFKVITFSSFLLFSLFGFSQNEVILDVIAKETCSCISERNINLENEDENQLTMELGLCMIQSYKNHIDEFSLAERLDMSNSTQMRAFGEKIGLKMVNHCPDFVLALGRKKLNETDVEDADYEDEYAAIEGKVKSISFSNNLVLKIVEPSGKVNEFIVLNDFDNSFLLTDKVLKNNDIVKVSYYEIALYDVKLNKFIVQKIISDLNKI</sequence>
<accession>A0ABW5YHY9</accession>
<gene>
    <name evidence="1" type="ORF">ACFS5J_01100</name>
</gene>
<protein>
    <submittedName>
        <fullName evidence="1">Uncharacterized protein</fullName>
    </submittedName>
</protein>
<comment type="caution">
    <text evidence="1">The sequence shown here is derived from an EMBL/GenBank/DDBJ whole genome shotgun (WGS) entry which is preliminary data.</text>
</comment>
<dbReference type="RefSeq" id="WP_379810076.1">
    <property type="nucleotide sequence ID" value="NZ_JBHUPC010000006.1"/>
</dbReference>
<reference evidence="2" key="1">
    <citation type="journal article" date="2019" name="Int. J. Syst. Evol. Microbiol.">
        <title>The Global Catalogue of Microorganisms (GCM) 10K type strain sequencing project: providing services to taxonomists for standard genome sequencing and annotation.</title>
        <authorList>
            <consortium name="The Broad Institute Genomics Platform"/>
            <consortium name="The Broad Institute Genome Sequencing Center for Infectious Disease"/>
            <person name="Wu L."/>
            <person name="Ma J."/>
        </authorList>
    </citation>
    <scope>NUCLEOTIDE SEQUENCE [LARGE SCALE GENOMIC DNA]</scope>
    <source>
        <strain evidence="2">KCTC 22671</strain>
    </source>
</reference>